<organism evidence="7 8">
    <name type="scientific">Candidatus Viridilinea halotolerans</name>
    <dbReference type="NCBI Taxonomy" id="2491704"/>
    <lineage>
        <taxon>Bacteria</taxon>
        <taxon>Bacillati</taxon>
        <taxon>Chloroflexota</taxon>
        <taxon>Chloroflexia</taxon>
        <taxon>Chloroflexales</taxon>
        <taxon>Chloroflexineae</taxon>
        <taxon>Oscillochloridaceae</taxon>
        <taxon>Candidatus Viridilinea</taxon>
    </lineage>
</organism>
<sequence>MLNPQLEQFITRMPKVELHLHLEGTISPRTILMLARRNGISLPANDEAGIADLFRYRDFGEFLSVFMALAQAIVSGDDFAQLAYELGLDLASQQVRYAEVMISPMQYRKRGMDLREVIAGTQAGFARAGRETGLRVGLALDYGRQYGPDDAWAVLEVASACRDIGVVGWSIGGNEIGHPPEPFAPIFAAARAAGLGLMAHAGEVVGPPSVWGAIDHLGATRLGHGIRSIDDPALLATLRERQIVLDVCPSSNLLTGAVSDWASHPLRQLFAAGVPVTINSDDPTFFATTLTDEYRRVVQYLGFSVDDLCATLQTAAAAAFLAPEERHALGQQLTSEIAALRTELGV</sequence>
<keyword evidence="5" id="KW-0862">Zinc</keyword>
<dbReference type="InterPro" id="IPR001365">
    <property type="entry name" value="A_deaminase_dom"/>
</dbReference>
<dbReference type="Pfam" id="PF00962">
    <property type="entry name" value="A_deaminase"/>
    <property type="match status" value="1"/>
</dbReference>
<dbReference type="NCBIfam" id="TIGR01430">
    <property type="entry name" value="aden_deam"/>
    <property type="match status" value="1"/>
</dbReference>
<comment type="similarity">
    <text evidence="2">Belongs to the metallo-dependent hydrolases superfamily. Adenosine and AMP deaminases family.</text>
</comment>
<proteinExistence type="inferred from homology"/>
<evidence type="ECO:0000256" key="3">
    <source>
        <dbReference type="ARBA" id="ARBA00022723"/>
    </source>
</evidence>
<evidence type="ECO:0000313" key="8">
    <source>
        <dbReference type="Proteomes" id="UP000280307"/>
    </source>
</evidence>
<feature type="domain" description="Adenosine deaminase" evidence="6">
    <location>
        <begin position="14"/>
        <end position="333"/>
    </location>
</feature>
<comment type="caution">
    <text evidence="7">The sequence shown here is derived from an EMBL/GenBank/DDBJ whole genome shotgun (WGS) entry which is preliminary data.</text>
</comment>
<evidence type="ECO:0000256" key="2">
    <source>
        <dbReference type="ARBA" id="ARBA00006676"/>
    </source>
</evidence>
<dbReference type="GO" id="GO:0019239">
    <property type="term" value="F:deaminase activity"/>
    <property type="evidence" value="ECO:0007669"/>
    <property type="project" value="InterPro"/>
</dbReference>
<evidence type="ECO:0000313" key="7">
    <source>
        <dbReference type="EMBL" id="RRR73017.1"/>
    </source>
</evidence>
<evidence type="ECO:0000256" key="4">
    <source>
        <dbReference type="ARBA" id="ARBA00022801"/>
    </source>
</evidence>
<reference evidence="7 8" key="1">
    <citation type="submission" date="2018-12" db="EMBL/GenBank/DDBJ databases">
        <title>Genome Sequence of Candidatus Viridilinea halotolerans isolated from saline sulfide-rich spring.</title>
        <authorList>
            <person name="Grouzdev D.S."/>
            <person name="Burganskaya E.I."/>
            <person name="Krutkina M.S."/>
            <person name="Sukhacheva M.V."/>
            <person name="Gorlenko V.M."/>
        </authorList>
    </citation>
    <scope>NUCLEOTIDE SEQUENCE [LARGE SCALE GENOMIC DNA]</scope>
    <source>
        <strain evidence="7">Chok-6</strain>
    </source>
</reference>
<dbReference type="Gene3D" id="3.20.20.140">
    <property type="entry name" value="Metal-dependent hydrolases"/>
    <property type="match status" value="1"/>
</dbReference>
<dbReference type="InterPro" id="IPR032466">
    <property type="entry name" value="Metal_Hydrolase"/>
</dbReference>
<evidence type="ECO:0000256" key="5">
    <source>
        <dbReference type="ARBA" id="ARBA00022833"/>
    </source>
</evidence>
<dbReference type="EC" id="3.5.4.4" evidence="7"/>
<comment type="cofactor">
    <cofactor evidence="1">
        <name>Zn(2+)</name>
        <dbReference type="ChEBI" id="CHEBI:29105"/>
    </cofactor>
</comment>
<accession>A0A426U170</accession>
<dbReference type="PANTHER" id="PTHR43114">
    <property type="entry name" value="ADENINE DEAMINASE"/>
    <property type="match status" value="1"/>
</dbReference>
<dbReference type="EMBL" id="RSAS01000361">
    <property type="protein sequence ID" value="RRR73017.1"/>
    <property type="molecule type" value="Genomic_DNA"/>
</dbReference>
<keyword evidence="3" id="KW-0479">Metal-binding</keyword>
<dbReference type="PANTHER" id="PTHR43114:SF6">
    <property type="entry name" value="ADENINE DEAMINASE"/>
    <property type="match status" value="1"/>
</dbReference>
<name>A0A426U170_9CHLR</name>
<keyword evidence="4 7" id="KW-0378">Hydrolase</keyword>
<dbReference type="AlphaFoldDB" id="A0A426U170"/>
<dbReference type="SUPFAM" id="SSF51556">
    <property type="entry name" value="Metallo-dependent hydrolases"/>
    <property type="match status" value="1"/>
</dbReference>
<protein>
    <submittedName>
        <fullName evidence="7">Adenosine deaminase</fullName>
        <ecNumber evidence="7">3.5.4.4</ecNumber>
    </submittedName>
</protein>
<gene>
    <name evidence="7" type="primary">add</name>
    <name evidence="7" type="ORF">EI684_09435</name>
</gene>
<evidence type="ECO:0000259" key="6">
    <source>
        <dbReference type="Pfam" id="PF00962"/>
    </source>
</evidence>
<dbReference type="GO" id="GO:0016814">
    <property type="term" value="F:hydrolase activity, acting on carbon-nitrogen (but not peptide) bonds, in cyclic amidines"/>
    <property type="evidence" value="ECO:0007669"/>
    <property type="project" value="UniProtKB-ARBA"/>
</dbReference>
<dbReference type="InterPro" id="IPR006330">
    <property type="entry name" value="Ado/ade_deaminase"/>
</dbReference>
<evidence type="ECO:0000256" key="1">
    <source>
        <dbReference type="ARBA" id="ARBA00001947"/>
    </source>
</evidence>
<dbReference type="Proteomes" id="UP000280307">
    <property type="component" value="Unassembled WGS sequence"/>
</dbReference>
<dbReference type="GO" id="GO:0046872">
    <property type="term" value="F:metal ion binding"/>
    <property type="evidence" value="ECO:0007669"/>
    <property type="project" value="UniProtKB-KW"/>
</dbReference>